<keyword evidence="1" id="KW-0539">Nucleus</keyword>
<evidence type="ECO:0008006" key="5">
    <source>
        <dbReference type="Google" id="ProtNLM"/>
    </source>
</evidence>
<sequence>MPRPGPRPYECVRRAWHSDRHQPMRGSIIRQIFRVVTEAHTSATRKNREWQEKLPRVVLKAEEIMYSKANSEAEYMDPDTLWERLNDAVDTIIRRDENETGQFLQPCIEAALVLGCVPVRASRSQRHSNPRMYLGPRFQETAQAASAIPDKTNHHRPPPQPPIPSGNQVSIPRSAANAHLTGSIPLSNSPMAPNTSYIATPSGSHIRPNFHQPMASMGFESNNLLNYGSVYPLYYGYHFQNMEPQFGFRSPQSLNMNNVIVGTPVSWPAAQPSHFASTRNLLPHESAKVAAEVKQVSPADIHGKVVENDCDLSLRLGPSDPSTSVVEKGLAYVTVDGGSSSQQENSKCPEECARNHEFSFFPRHNANDPSKSWNDGLRQEFEVQGSNVTSRKRKAPEHLESENGCIQWLPQLQPNQFGGHIRWPGL</sequence>
<feature type="region of interest" description="Disordered" evidence="2">
    <location>
        <begin position="149"/>
        <end position="200"/>
    </location>
</feature>
<dbReference type="OrthoDB" id="1937968at2759"/>
<reference evidence="3" key="1">
    <citation type="submission" date="2022-04" db="EMBL/GenBank/DDBJ databases">
        <title>Carnegiea gigantea Genome sequencing and assembly v2.</title>
        <authorList>
            <person name="Copetti D."/>
            <person name="Sanderson M.J."/>
            <person name="Burquez A."/>
            <person name="Wojciechowski M.F."/>
        </authorList>
    </citation>
    <scope>NUCLEOTIDE SEQUENCE</scope>
    <source>
        <strain evidence="3">SGP5-SGP5p</strain>
        <tissue evidence="3">Aerial part</tissue>
    </source>
</reference>
<evidence type="ECO:0000256" key="1">
    <source>
        <dbReference type="ARBA" id="ARBA00023242"/>
    </source>
</evidence>
<dbReference type="GO" id="GO:0006355">
    <property type="term" value="P:regulation of DNA-templated transcription"/>
    <property type="evidence" value="ECO:0007669"/>
    <property type="project" value="InterPro"/>
</dbReference>
<gene>
    <name evidence="3" type="ORF">Cgig2_023485</name>
</gene>
<keyword evidence="4" id="KW-1185">Reference proteome</keyword>
<dbReference type="Gene3D" id="1.10.246.20">
    <property type="entry name" value="Coactivator CBP, KIX domain"/>
    <property type="match status" value="1"/>
</dbReference>
<protein>
    <recommendedName>
        <fullName evidence="5">Histone acetyltransferase</fullName>
    </recommendedName>
</protein>
<dbReference type="InterPro" id="IPR036529">
    <property type="entry name" value="KIX_dom_sf"/>
</dbReference>
<evidence type="ECO:0000313" key="4">
    <source>
        <dbReference type="Proteomes" id="UP001153076"/>
    </source>
</evidence>
<comment type="caution">
    <text evidence="3">The sequence shown here is derived from an EMBL/GenBank/DDBJ whole genome shotgun (WGS) entry which is preliminary data.</text>
</comment>
<dbReference type="Proteomes" id="UP001153076">
    <property type="component" value="Unassembled WGS sequence"/>
</dbReference>
<dbReference type="PANTHER" id="PTHR35300">
    <property type="entry name" value="COACTIVATOR CBP, KIX DOMAIN-CONTAINING PROTEIN-RELATED"/>
    <property type="match status" value="1"/>
</dbReference>
<feature type="compositionally biased region" description="Polar residues" evidence="2">
    <location>
        <begin position="184"/>
        <end position="200"/>
    </location>
</feature>
<evidence type="ECO:0000313" key="3">
    <source>
        <dbReference type="EMBL" id="KAJ8431841.1"/>
    </source>
</evidence>
<dbReference type="PANTHER" id="PTHR35300:SF4">
    <property type="entry name" value="HISTONE ACETYLTRANSFERASE"/>
    <property type="match status" value="1"/>
</dbReference>
<dbReference type="EMBL" id="JAKOGI010000659">
    <property type="protein sequence ID" value="KAJ8431841.1"/>
    <property type="molecule type" value="Genomic_DNA"/>
</dbReference>
<evidence type="ECO:0000256" key="2">
    <source>
        <dbReference type="SAM" id="MobiDB-lite"/>
    </source>
</evidence>
<dbReference type="AlphaFoldDB" id="A0A9Q1JVU2"/>
<organism evidence="3 4">
    <name type="scientific">Carnegiea gigantea</name>
    <dbReference type="NCBI Taxonomy" id="171969"/>
    <lineage>
        <taxon>Eukaryota</taxon>
        <taxon>Viridiplantae</taxon>
        <taxon>Streptophyta</taxon>
        <taxon>Embryophyta</taxon>
        <taxon>Tracheophyta</taxon>
        <taxon>Spermatophyta</taxon>
        <taxon>Magnoliopsida</taxon>
        <taxon>eudicotyledons</taxon>
        <taxon>Gunneridae</taxon>
        <taxon>Pentapetalae</taxon>
        <taxon>Caryophyllales</taxon>
        <taxon>Cactineae</taxon>
        <taxon>Cactaceae</taxon>
        <taxon>Cactoideae</taxon>
        <taxon>Echinocereeae</taxon>
        <taxon>Carnegiea</taxon>
    </lineage>
</organism>
<proteinExistence type="predicted"/>
<accession>A0A9Q1JVU2</accession>
<dbReference type="GO" id="GO:0003712">
    <property type="term" value="F:transcription coregulator activity"/>
    <property type="evidence" value="ECO:0007669"/>
    <property type="project" value="InterPro"/>
</dbReference>
<name>A0A9Q1JVU2_9CARY</name>